<dbReference type="AlphaFoldDB" id="A0A9R1KWJ6"/>
<proteinExistence type="predicted"/>
<reference evidence="2" key="2">
    <citation type="submission" date="2020-03" db="EMBL/GenBank/DDBJ databases">
        <title>The second near-complete assembly of the hexaploid bread wheat (Triticum aestivum) genome.</title>
        <authorList>
            <person name="Zimin A.V."/>
            <person name="Puiu D."/>
            <person name="Shumante A."/>
            <person name="Alonge M."/>
            <person name="Salzberg S.L."/>
        </authorList>
    </citation>
    <scope>NUCLEOTIDE SEQUENCE</scope>
    <source>
        <tissue evidence="2">Leaf</tissue>
    </source>
</reference>
<protein>
    <recommendedName>
        <fullName evidence="1">F-box protein AT5G49610-like beta-propeller domain-containing protein</fullName>
    </recommendedName>
</protein>
<dbReference type="EMBL" id="CM022224">
    <property type="protein sequence ID" value="KAF7068935.1"/>
    <property type="molecule type" value="Genomic_DNA"/>
</dbReference>
<gene>
    <name evidence="2" type="ORF">CFC21_074635</name>
</gene>
<organism evidence="2">
    <name type="scientific">Triticum aestivum</name>
    <name type="common">Wheat</name>
    <dbReference type="NCBI Taxonomy" id="4565"/>
    <lineage>
        <taxon>Eukaryota</taxon>
        <taxon>Viridiplantae</taxon>
        <taxon>Streptophyta</taxon>
        <taxon>Embryophyta</taxon>
        <taxon>Tracheophyta</taxon>
        <taxon>Spermatophyta</taxon>
        <taxon>Magnoliopsida</taxon>
        <taxon>Liliopsida</taxon>
        <taxon>Poales</taxon>
        <taxon>Poaceae</taxon>
        <taxon>BOP clade</taxon>
        <taxon>Pooideae</taxon>
        <taxon>Triticodae</taxon>
        <taxon>Triticeae</taxon>
        <taxon>Triticinae</taxon>
        <taxon>Triticum</taxon>
    </lineage>
</organism>
<feature type="non-terminal residue" evidence="2">
    <location>
        <position position="159"/>
    </location>
</feature>
<sequence>MDFTYFSSVLVGRSLLYFLSYRGRILEYDLATHGLAVLSTPPQSICCSEGFNVMLTEDGGLALIEALSPDLKLWEREASEGTDAQWVLSQVISLDFLLPAIVGPRDSVLVLGFAEGANTIFVNTLHNLFMIDLQSEQVKKVCDGRGFCNLIPVVSFYTP</sequence>
<dbReference type="PANTHER" id="PTHR33186">
    <property type="entry name" value="OS10G0136150 PROTEIN-RELATED"/>
    <property type="match status" value="1"/>
</dbReference>
<dbReference type="Pfam" id="PF23635">
    <property type="entry name" value="Beta-prop_AT5G49610-like"/>
    <property type="match status" value="1"/>
</dbReference>
<dbReference type="OrthoDB" id="582314at2759"/>
<evidence type="ECO:0000313" key="2">
    <source>
        <dbReference type="EMBL" id="KAF7068935.1"/>
    </source>
</evidence>
<reference evidence="2" key="1">
    <citation type="journal article" date="2017" name="Gigascience">
        <title>The first near-complete assembly of the hexaploid bread wheat genome, Triticum aestivum.</title>
        <authorList>
            <person name="Zimin A.V."/>
            <person name="Puiu D."/>
            <person name="Hall R."/>
            <person name="Kingan S."/>
            <person name="Clavijo B.J."/>
            <person name="Salzberg S.L."/>
        </authorList>
    </citation>
    <scope>NUCLEOTIDE SEQUENCE</scope>
    <source>
        <tissue evidence="2">Leaf</tissue>
    </source>
</reference>
<dbReference type="PANTHER" id="PTHR33186:SF26">
    <property type="entry name" value="DUF295 DOMAIN-CONTAINING PROTEIN"/>
    <property type="match status" value="1"/>
</dbReference>
<evidence type="ECO:0000259" key="1">
    <source>
        <dbReference type="Pfam" id="PF23635"/>
    </source>
</evidence>
<accession>A0A9R1KWJ6</accession>
<dbReference type="Proteomes" id="UP000815260">
    <property type="component" value="Chromosome 5B"/>
</dbReference>
<feature type="domain" description="F-box protein AT5G49610-like beta-propeller" evidence="1">
    <location>
        <begin position="13"/>
        <end position="157"/>
    </location>
</feature>
<name>A0A9R1KWJ6_WHEAT</name>
<comment type="caution">
    <text evidence="2">The sequence shown here is derived from an EMBL/GenBank/DDBJ whole genome shotgun (WGS) entry which is preliminary data.</text>
</comment>
<dbReference type="InterPro" id="IPR056594">
    <property type="entry name" value="AT5G49610-like_b-prop"/>
</dbReference>